<name>A0A8H5GY70_9AGAR</name>
<proteinExistence type="predicted"/>
<feature type="region of interest" description="Disordered" evidence="1">
    <location>
        <begin position="1"/>
        <end position="69"/>
    </location>
</feature>
<evidence type="ECO:0000313" key="2">
    <source>
        <dbReference type="EMBL" id="KAF5373456.1"/>
    </source>
</evidence>
<feature type="compositionally biased region" description="Basic and acidic residues" evidence="1">
    <location>
        <begin position="1"/>
        <end position="18"/>
    </location>
</feature>
<gene>
    <name evidence="2" type="ORF">D9615_009433</name>
</gene>
<protein>
    <submittedName>
        <fullName evidence="2">Uncharacterized protein</fullName>
    </submittedName>
</protein>
<dbReference type="OrthoDB" id="2739946at2759"/>
<keyword evidence="3" id="KW-1185">Reference proteome</keyword>
<accession>A0A8H5GY70</accession>
<evidence type="ECO:0000256" key="1">
    <source>
        <dbReference type="SAM" id="MobiDB-lite"/>
    </source>
</evidence>
<dbReference type="EMBL" id="JAACJP010000039">
    <property type="protein sequence ID" value="KAF5373456.1"/>
    <property type="molecule type" value="Genomic_DNA"/>
</dbReference>
<dbReference type="Proteomes" id="UP000565441">
    <property type="component" value="Unassembled WGS sequence"/>
</dbReference>
<evidence type="ECO:0000313" key="3">
    <source>
        <dbReference type="Proteomes" id="UP000565441"/>
    </source>
</evidence>
<reference evidence="2 3" key="1">
    <citation type="journal article" date="2020" name="ISME J.">
        <title>Uncovering the hidden diversity of litter-decomposition mechanisms in mushroom-forming fungi.</title>
        <authorList>
            <person name="Floudas D."/>
            <person name="Bentzer J."/>
            <person name="Ahren D."/>
            <person name="Johansson T."/>
            <person name="Persson P."/>
            <person name="Tunlid A."/>
        </authorList>
    </citation>
    <scope>NUCLEOTIDE SEQUENCE [LARGE SCALE GENOMIC DNA]</scope>
    <source>
        <strain evidence="2 3">CBS 661.87</strain>
    </source>
</reference>
<sequence length="280" mass="31176">MMNDDNDIKNDQPFEEPKSPQSESLQIDPIAATVTTTQTLTPDDDEASQEPDPPRSSSPLLTLADIIGPPPLMNDNPNIGPVVKFYVLSFPFSGDDQVAWARLHNFRPDLEDDDFNRGLETIKEVKRRLSKRCMIGYVPYPAQLSISCTGVMIASNATPKQLGWAADLEYLRAGLTFESRRQSAKETPEIEGEDGQALCVLASLLDIARPAKANGIAKKFELVDSAKVIAFEDEEECSDEHEYENGDEIDWDEWSEAYKEWSPKKASYSAVVEGKDLSEL</sequence>
<comment type="caution">
    <text evidence="2">The sequence shown here is derived from an EMBL/GenBank/DDBJ whole genome shotgun (WGS) entry which is preliminary data.</text>
</comment>
<dbReference type="AlphaFoldDB" id="A0A8H5GY70"/>
<organism evidence="2 3">
    <name type="scientific">Tricholomella constricta</name>
    <dbReference type="NCBI Taxonomy" id="117010"/>
    <lineage>
        <taxon>Eukaryota</taxon>
        <taxon>Fungi</taxon>
        <taxon>Dikarya</taxon>
        <taxon>Basidiomycota</taxon>
        <taxon>Agaricomycotina</taxon>
        <taxon>Agaricomycetes</taxon>
        <taxon>Agaricomycetidae</taxon>
        <taxon>Agaricales</taxon>
        <taxon>Tricholomatineae</taxon>
        <taxon>Lyophyllaceae</taxon>
        <taxon>Tricholomella</taxon>
    </lineage>
</organism>